<name>A0AAE3IWJ6_9BACI</name>
<dbReference type="EMBL" id="JAOUSF010000005">
    <property type="protein sequence ID" value="MCU9614706.1"/>
    <property type="molecule type" value="Genomic_DNA"/>
</dbReference>
<organism evidence="1 2">
    <name type="scientific">Perspicuibacillus lycopersici</name>
    <dbReference type="NCBI Taxonomy" id="1325689"/>
    <lineage>
        <taxon>Bacteria</taxon>
        <taxon>Bacillati</taxon>
        <taxon>Bacillota</taxon>
        <taxon>Bacilli</taxon>
        <taxon>Bacillales</taxon>
        <taxon>Bacillaceae</taxon>
        <taxon>Perspicuibacillus</taxon>
    </lineage>
</organism>
<proteinExistence type="predicted"/>
<comment type="caution">
    <text evidence="1">The sequence shown here is derived from an EMBL/GenBank/DDBJ whole genome shotgun (WGS) entry which is preliminary data.</text>
</comment>
<keyword evidence="2" id="KW-1185">Reference proteome</keyword>
<dbReference type="AlphaFoldDB" id="A0AAE3IWJ6"/>
<gene>
    <name evidence="1" type="ORF">OEV98_14275</name>
</gene>
<dbReference type="RefSeq" id="WP_263074030.1">
    <property type="nucleotide sequence ID" value="NZ_JAOUSF010000005.1"/>
</dbReference>
<protein>
    <submittedName>
        <fullName evidence="1">Uncharacterized protein</fullName>
    </submittedName>
</protein>
<accession>A0AAE3IWJ6</accession>
<evidence type="ECO:0000313" key="1">
    <source>
        <dbReference type="EMBL" id="MCU9614706.1"/>
    </source>
</evidence>
<evidence type="ECO:0000313" key="2">
    <source>
        <dbReference type="Proteomes" id="UP001209318"/>
    </source>
</evidence>
<reference evidence="1" key="1">
    <citation type="submission" date="2022-10" db="EMBL/GenBank/DDBJ databases">
        <title>Description of Fervidibacillus gen. nov. in the family Fervidibacillaceae fam. nov. with two species, Fervidibacillus albus sp. nov., and Fervidibacillus halotolerans sp. nov., isolated from tidal flat sediments.</title>
        <authorList>
            <person name="Kwon K.K."/>
            <person name="Yang S.-H."/>
        </authorList>
    </citation>
    <scope>NUCLEOTIDE SEQUENCE</scope>
    <source>
        <strain evidence="1">JCM 19140</strain>
    </source>
</reference>
<dbReference type="Proteomes" id="UP001209318">
    <property type="component" value="Unassembled WGS sequence"/>
</dbReference>
<sequence length="40" mass="4862">MVNETDHTHYHYCNLDRMVTWCLHYPEELPNIKKKIATTD</sequence>